<dbReference type="OrthoDB" id="9100059at2"/>
<protein>
    <submittedName>
        <fullName evidence="2">Uncharacterized protein</fullName>
    </submittedName>
</protein>
<evidence type="ECO:0000313" key="3">
    <source>
        <dbReference type="Proteomes" id="UP000295727"/>
    </source>
</evidence>
<gene>
    <name evidence="2" type="ORF">E1956_07635</name>
</gene>
<sequence>MIVRFKTPAGRRHSARLAAVLGAAFAAVLTAGVSAQQVANPGDIIVERDITPRSAFASVPKSQDPVLVRATTFPKNSYDPAMATLVSDTDLTNARGNSGVNTSGALAGEAAGVQAINRILVGNPAGSNAALGAGGSGQAIGGIGGTISSTVNGALAPLTSALGAIGGMK</sequence>
<organism evidence="2 3">
    <name type="scientific">Paraburkholderia pallida</name>
    <dbReference type="NCBI Taxonomy" id="2547399"/>
    <lineage>
        <taxon>Bacteria</taxon>
        <taxon>Pseudomonadati</taxon>
        <taxon>Pseudomonadota</taxon>
        <taxon>Betaproteobacteria</taxon>
        <taxon>Burkholderiales</taxon>
        <taxon>Burkholderiaceae</taxon>
        <taxon>Paraburkholderia</taxon>
    </lineage>
</organism>
<feature type="signal peptide" evidence="1">
    <location>
        <begin position="1"/>
        <end position="35"/>
    </location>
</feature>
<dbReference type="RefSeq" id="WP_134748065.1">
    <property type="nucleotide sequence ID" value="NZ_CP038148.1"/>
</dbReference>
<dbReference type="KEGG" id="ppai:E1956_07635"/>
<dbReference type="Proteomes" id="UP000295727">
    <property type="component" value="Chromosome 1"/>
</dbReference>
<evidence type="ECO:0000313" key="2">
    <source>
        <dbReference type="EMBL" id="QBQ97059.1"/>
    </source>
</evidence>
<evidence type="ECO:0000256" key="1">
    <source>
        <dbReference type="SAM" id="SignalP"/>
    </source>
</evidence>
<keyword evidence="1" id="KW-0732">Signal</keyword>
<feature type="chain" id="PRO_5020542146" evidence="1">
    <location>
        <begin position="36"/>
        <end position="169"/>
    </location>
</feature>
<dbReference type="AlphaFoldDB" id="A0A4P7CST1"/>
<keyword evidence="3" id="KW-1185">Reference proteome</keyword>
<proteinExistence type="predicted"/>
<accession>A0A4P7CST1</accession>
<reference evidence="2 3" key="1">
    <citation type="submission" date="2019-03" db="EMBL/GenBank/DDBJ databases">
        <title>Paraburkholderia sp. 7MH5, isolated from subtropical forest soil.</title>
        <authorList>
            <person name="Gao Z.-H."/>
            <person name="Qiu L.-H."/>
        </authorList>
    </citation>
    <scope>NUCLEOTIDE SEQUENCE [LARGE SCALE GENOMIC DNA]</scope>
    <source>
        <strain evidence="2 3">7MH5</strain>
    </source>
</reference>
<name>A0A4P7CST1_9BURK</name>
<dbReference type="EMBL" id="CP038148">
    <property type="protein sequence ID" value="QBQ97059.1"/>
    <property type="molecule type" value="Genomic_DNA"/>
</dbReference>